<evidence type="ECO:0000313" key="2">
    <source>
        <dbReference type="EMBL" id="MBC8540236.1"/>
    </source>
</evidence>
<organism evidence="2 3">
    <name type="scientific">Congzhengia minquanensis</name>
    <dbReference type="NCBI Taxonomy" id="2763657"/>
    <lineage>
        <taxon>Bacteria</taxon>
        <taxon>Bacillati</taxon>
        <taxon>Bacillota</taxon>
        <taxon>Clostridia</taxon>
        <taxon>Eubacteriales</taxon>
        <taxon>Oscillospiraceae</taxon>
        <taxon>Congzhengia</taxon>
    </lineage>
</organism>
<reference evidence="2" key="1">
    <citation type="submission" date="2020-08" db="EMBL/GenBank/DDBJ databases">
        <title>Genome public.</title>
        <authorList>
            <person name="Liu C."/>
            <person name="Sun Q."/>
        </authorList>
    </citation>
    <scope>NUCLEOTIDE SEQUENCE</scope>
    <source>
        <strain evidence="2">H8</strain>
    </source>
</reference>
<feature type="domain" description="Beta-lactamase-related" evidence="1">
    <location>
        <begin position="30"/>
        <end position="292"/>
    </location>
</feature>
<proteinExistence type="predicted"/>
<dbReference type="InterPro" id="IPR050789">
    <property type="entry name" value="Diverse_Enzym_Activities"/>
</dbReference>
<dbReference type="EMBL" id="JACRSU010000001">
    <property type="protein sequence ID" value="MBC8540236.1"/>
    <property type="molecule type" value="Genomic_DNA"/>
</dbReference>
<protein>
    <submittedName>
        <fullName evidence="2">Serine hydrolase</fullName>
    </submittedName>
</protein>
<keyword evidence="3" id="KW-1185">Reference proteome</keyword>
<gene>
    <name evidence="2" type="ORF">H8698_04525</name>
</gene>
<dbReference type="Proteomes" id="UP000611762">
    <property type="component" value="Unassembled WGS sequence"/>
</dbReference>
<evidence type="ECO:0000313" key="3">
    <source>
        <dbReference type="Proteomes" id="UP000611762"/>
    </source>
</evidence>
<dbReference type="Gene3D" id="3.40.710.10">
    <property type="entry name" value="DD-peptidase/beta-lactamase superfamily"/>
    <property type="match status" value="1"/>
</dbReference>
<dbReference type="InterPro" id="IPR012338">
    <property type="entry name" value="Beta-lactam/transpept-like"/>
</dbReference>
<keyword evidence="2" id="KW-0378">Hydrolase</keyword>
<dbReference type="Pfam" id="PF00144">
    <property type="entry name" value="Beta-lactamase"/>
    <property type="match status" value="1"/>
</dbReference>
<dbReference type="PANTHER" id="PTHR43283">
    <property type="entry name" value="BETA-LACTAMASE-RELATED"/>
    <property type="match status" value="1"/>
</dbReference>
<comment type="caution">
    <text evidence="2">The sequence shown here is derived from an EMBL/GenBank/DDBJ whole genome shotgun (WGS) entry which is preliminary data.</text>
</comment>
<dbReference type="RefSeq" id="WP_249311337.1">
    <property type="nucleotide sequence ID" value="NZ_JACRSU010000001.1"/>
</dbReference>
<dbReference type="InterPro" id="IPR001466">
    <property type="entry name" value="Beta-lactam-related"/>
</dbReference>
<name>A0A926DLV6_9FIRM</name>
<accession>A0A926DLV6</accession>
<dbReference type="PANTHER" id="PTHR43283:SF7">
    <property type="entry name" value="BETA-LACTAMASE-RELATED DOMAIN-CONTAINING PROTEIN"/>
    <property type="match status" value="1"/>
</dbReference>
<dbReference type="AlphaFoldDB" id="A0A926DLV6"/>
<dbReference type="SUPFAM" id="SSF56601">
    <property type="entry name" value="beta-lactamase/transpeptidase-like"/>
    <property type="match status" value="1"/>
</dbReference>
<sequence length="493" mass="54903">MNHVSPEKAGISSEQVLKFVQSLENRNLSTHNVILARGEDVFFEHYWPPFDKSFGHRMYSVSKSIVSIAVGFCEQDGLLCLDDKISKYFPEEAKRATDENLKNQTVRHMLMMATAKPAQNWFAAAPDDRVRFYFENDGVQSRPSGTIYNYDSSGSFILAALAERLTGKPFMEYLREKLFDKIGVSKEAFCLKCPGGHSWGDSGVICTPRDLLKIARFLLNGGTWNGEQILNERYVTEATAKQIDNNPWGLNDFDTQGYGFQFWRTWRNSFFFNGMGCQFAVCVPDLDLILVYNGDNQGKNLAKNVIFEAFFTHIADSMQGGPLAENAASQEQLDAYCAGLTLAAAKGSKHSDFEREVNGVTFAVRDNPMGITKFKLEFDGNGGGQFGFTNAQGDKAIAFRMCENAFGAFPQEGYADEVGTVKTKGHFYRCAASAAWIEPKKLFLKVQIIDEYFGNLGITIGFDGSGKAGLYCAKSAEDFLNEYEGFAEAEKII</sequence>
<evidence type="ECO:0000259" key="1">
    <source>
        <dbReference type="Pfam" id="PF00144"/>
    </source>
</evidence>
<dbReference type="GO" id="GO:0016787">
    <property type="term" value="F:hydrolase activity"/>
    <property type="evidence" value="ECO:0007669"/>
    <property type="project" value="UniProtKB-KW"/>
</dbReference>